<evidence type="ECO:0000313" key="2">
    <source>
        <dbReference type="EMBL" id="OHA42310.1"/>
    </source>
</evidence>
<comment type="caution">
    <text evidence="2">The sequence shown here is derived from an EMBL/GenBank/DDBJ whole genome shotgun (WGS) entry which is preliminary data.</text>
</comment>
<dbReference type="InterPro" id="IPR045584">
    <property type="entry name" value="Pilin-like"/>
</dbReference>
<keyword evidence="1" id="KW-1133">Transmembrane helix</keyword>
<proteinExistence type="predicted"/>
<dbReference type="EMBL" id="MHSK01000015">
    <property type="protein sequence ID" value="OHA42310.1"/>
    <property type="molecule type" value="Genomic_DNA"/>
</dbReference>
<evidence type="ECO:0000313" key="3">
    <source>
        <dbReference type="Proteomes" id="UP000177269"/>
    </source>
</evidence>
<keyword evidence="1" id="KW-0812">Transmembrane</keyword>
<dbReference type="InterPro" id="IPR012902">
    <property type="entry name" value="N_methyl_site"/>
</dbReference>
<accession>A0A1G2P1V9</accession>
<dbReference type="Pfam" id="PF07963">
    <property type="entry name" value="N_methyl"/>
    <property type="match status" value="1"/>
</dbReference>
<dbReference type="NCBIfam" id="TIGR02532">
    <property type="entry name" value="IV_pilin_GFxxxE"/>
    <property type="match status" value="1"/>
</dbReference>
<reference evidence="2 3" key="1">
    <citation type="journal article" date="2016" name="Nat. Commun.">
        <title>Thousands of microbial genomes shed light on interconnected biogeochemical processes in an aquifer system.</title>
        <authorList>
            <person name="Anantharaman K."/>
            <person name="Brown C.T."/>
            <person name="Hug L.A."/>
            <person name="Sharon I."/>
            <person name="Castelle C.J."/>
            <person name="Probst A.J."/>
            <person name="Thomas B.C."/>
            <person name="Singh A."/>
            <person name="Wilkins M.J."/>
            <person name="Karaoz U."/>
            <person name="Brodie E.L."/>
            <person name="Williams K.H."/>
            <person name="Hubbard S.S."/>
            <person name="Banfield J.F."/>
        </authorList>
    </citation>
    <scope>NUCLEOTIDE SEQUENCE [LARGE SCALE GENOMIC DNA]</scope>
</reference>
<feature type="transmembrane region" description="Helical" evidence="1">
    <location>
        <begin position="21"/>
        <end position="42"/>
    </location>
</feature>
<protein>
    <recommendedName>
        <fullName evidence="4">General secretion pathway GspH domain-containing protein</fullName>
    </recommendedName>
</protein>
<organism evidence="2 3">
    <name type="scientific">Candidatus Taylorbacteria bacterium RIFCSPLOWO2_12_FULL_43_20</name>
    <dbReference type="NCBI Taxonomy" id="1802332"/>
    <lineage>
        <taxon>Bacteria</taxon>
        <taxon>Candidatus Tayloriibacteriota</taxon>
    </lineage>
</organism>
<keyword evidence="1" id="KW-0472">Membrane</keyword>
<dbReference type="Proteomes" id="UP000177269">
    <property type="component" value="Unassembled WGS sequence"/>
</dbReference>
<sequence length="227" mass="25493">MSSKHLKKNFSSRLPRANRGFTLFELMVTISIFVILTTVILINNSRFKSDLEVTNLAYEIALAVREAQVYGINVRAEMVDESYEYAYGIQFLASQEPTPDTNPPEERTFFDLFVDINGDGHYGVTDGIEENGYFEERYILRGQIKIKAVCSPEGSGWDCDRGSTDITFKRPDPEAKIIVRNTAGGGWQNVNKIRIVIESPKGIQRAIEVKSTGQITVLQDFVVESAP</sequence>
<gene>
    <name evidence="2" type="ORF">A3G52_03895</name>
</gene>
<name>A0A1G2P1V9_9BACT</name>
<dbReference type="AlphaFoldDB" id="A0A1G2P1V9"/>
<evidence type="ECO:0000256" key="1">
    <source>
        <dbReference type="SAM" id="Phobius"/>
    </source>
</evidence>
<dbReference type="SUPFAM" id="SSF54523">
    <property type="entry name" value="Pili subunits"/>
    <property type="match status" value="1"/>
</dbReference>
<evidence type="ECO:0008006" key="4">
    <source>
        <dbReference type="Google" id="ProtNLM"/>
    </source>
</evidence>